<keyword evidence="2" id="KW-0812">Transmembrane</keyword>
<protein>
    <submittedName>
        <fullName evidence="3">Uncharacterized protein</fullName>
    </submittedName>
</protein>
<evidence type="ECO:0000256" key="2">
    <source>
        <dbReference type="SAM" id="Phobius"/>
    </source>
</evidence>
<keyword evidence="4" id="KW-1185">Reference proteome</keyword>
<keyword evidence="2" id="KW-1133">Transmembrane helix</keyword>
<feature type="transmembrane region" description="Helical" evidence="2">
    <location>
        <begin position="12"/>
        <end position="34"/>
    </location>
</feature>
<reference evidence="3 4" key="1">
    <citation type="submission" date="2020-04" db="EMBL/GenBank/DDBJ databases">
        <title>MicrobeNet Type strains.</title>
        <authorList>
            <person name="Nicholson A.C."/>
        </authorList>
    </citation>
    <scope>NUCLEOTIDE SEQUENCE [LARGE SCALE GENOMIC DNA]</scope>
    <source>
        <strain evidence="3 4">ATCC BAA-788</strain>
    </source>
</reference>
<comment type="caution">
    <text evidence="3">The sequence shown here is derived from an EMBL/GenBank/DDBJ whole genome shotgun (WGS) entry which is preliminary data.</text>
</comment>
<dbReference type="RefSeq" id="WP_168629835.1">
    <property type="nucleotide sequence ID" value="NZ_BONL01000016.1"/>
</dbReference>
<sequence length="184" mass="17900">MAGALAGLSRGLKIFLVVDLVLIVALGVTAILVLGGGSEPDDTATGTPGTTSSGSPAATSPAEGETASSSADQRFASPTGNIVCDMTADGVTCTIANTSVEAPQIDGCTGAGTGHVITLTADGVDVPCTDQAPSAAGADVDVLQYGSSQQVGDYTCTSGSNGMSCVDGAGVGFRIATAERVELP</sequence>
<evidence type="ECO:0000313" key="4">
    <source>
        <dbReference type="Proteomes" id="UP000581206"/>
    </source>
</evidence>
<name>A0A7X6KVI5_9CELL</name>
<feature type="region of interest" description="Disordered" evidence="1">
    <location>
        <begin position="37"/>
        <end position="74"/>
    </location>
</feature>
<dbReference type="AlphaFoldDB" id="A0A7X6KVI5"/>
<organism evidence="3 4">
    <name type="scientific">Cellulomonas denverensis</name>
    <dbReference type="NCBI Taxonomy" id="264297"/>
    <lineage>
        <taxon>Bacteria</taxon>
        <taxon>Bacillati</taxon>
        <taxon>Actinomycetota</taxon>
        <taxon>Actinomycetes</taxon>
        <taxon>Micrococcales</taxon>
        <taxon>Cellulomonadaceae</taxon>
        <taxon>Cellulomonas</taxon>
    </lineage>
</organism>
<dbReference type="Proteomes" id="UP000581206">
    <property type="component" value="Unassembled WGS sequence"/>
</dbReference>
<accession>A0A7X6KVI5</accession>
<dbReference type="EMBL" id="JAAXOX010000003">
    <property type="protein sequence ID" value="NKY22729.1"/>
    <property type="molecule type" value="Genomic_DNA"/>
</dbReference>
<gene>
    <name evidence="3" type="ORF">HGA03_08640</name>
</gene>
<keyword evidence="2" id="KW-0472">Membrane</keyword>
<evidence type="ECO:0000256" key="1">
    <source>
        <dbReference type="SAM" id="MobiDB-lite"/>
    </source>
</evidence>
<feature type="compositionally biased region" description="Low complexity" evidence="1">
    <location>
        <begin position="43"/>
        <end position="64"/>
    </location>
</feature>
<proteinExistence type="predicted"/>
<evidence type="ECO:0000313" key="3">
    <source>
        <dbReference type="EMBL" id="NKY22729.1"/>
    </source>
</evidence>